<organism evidence="1 2">
    <name type="scientific">Scophthalmus maximus</name>
    <name type="common">Turbot</name>
    <name type="synonym">Psetta maxima</name>
    <dbReference type="NCBI Taxonomy" id="52904"/>
    <lineage>
        <taxon>Eukaryota</taxon>
        <taxon>Metazoa</taxon>
        <taxon>Chordata</taxon>
        <taxon>Craniata</taxon>
        <taxon>Vertebrata</taxon>
        <taxon>Euteleostomi</taxon>
        <taxon>Actinopterygii</taxon>
        <taxon>Neopterygii</taxon>
        <taxon>Teleostei</taxon>
        <taxon>Neoteleostei</taxon>
        <taxon>Acanthomorphata</taxon>
        <taxon>Carangaria</taxon>
        <taxon>Pleuronectiformes</taxon>
        <taxon>Pleuronectoidei</taxon>
        <taxon>Scophthalmidae</taxon>
        <taxon>Scophthalmus</taxon>
    </lineage>
</organism>
<dbReference type="EMBL" id="CP026258">
    <property type="protein sequence ID" value="AWP15733.1"/>
    <property type="molecule type" value="Genomic_DNA"/>
</dbReference>
<name>A0A2U9CHM8_SCOMX</name>
<dbReference type="AlphaFoldDB" id="A0A2U9CHM8"/>
<evidence type="ECO:0000313" key="2">
    <source>
        <dbReference type="Proteomes" id="UP000246464"/>
    </source>
</evidence>
<reference evidence="1 2" key="1">
    <citation type="submission" date="2017-12" db="EMBL/GenBank/DDBJ databases">
        <title>Integrating genomic resources of turbot (Scophthalmus maximus) in depth evaluation of genetic and physical mapping variation across individuals.</title>
        <authorList>
            <person name="Martinez P."/>
        </authorList>
    </citation>
    <scope>NUCLEOTIDE SEQUENCE [LARGE SCALE GENOMIC DNA]</scope>
</reference>
<keyword evidence="2" id="KW-1185">Reference proteome</keyword>
<proteinExistence type="predicted"/>
<accession>A0A2U9CHM8</accession>
<sequence length="160" mass="17545">MHINCYYKPLATHIVTTPPTATTPGEHTGSFSCRYTQANFENINRFHPNEAENDLSPSSPPGVDASVQQLVCYRQQQQLPAGGGGSGYRLFADAGQETGLTPDCVVNERSARRQEKAGSTNHSLRITLHSSSEIYAERTCAAEHAPFNYALFHAHLLRVS</sequence>
<gene>
    <name evidence="1" type="ORF">SMAX5B_005311</name>
</gene>
<dbReference type="Proteomes" id="UP000246464">
    <property type="component" value="Chromosome 16"/>
</dbReference>
<evidence type="ECO:0000313" key="1">
    <source>
        <dbReference type="EMBL" id="AWP15733.1"/>
    </source>
</evidence>
<protein>
    <submittedName>
        <fullName evidence="1">Uncharacterized protein</fullName>
    </submittedName>
</protein>